<dbReference type="AlphaFoldDB" id="A0A9R1U2J4"/>
<dbReference type="GO" id="GO:0061024">
    <property type="term" value="P:membrane organization"/>
    <property type="evidence" value="ECO:0007669"/>
    <property type="project" value="TreeGrafter"/>
</dbReference>
<proteinExistence type="predicted"/>
<accession>A0A9R1U2J4</accession>
<evidence type="ECO:0000256" key="4">
    <source>
        <dbReference type="ARBA" id="ARBA00023136"/>
    </source>
</evidence>
<dbReference type="PANTHER" id="PTHR18843:SF7">
    <property type="entry name" value="LAMINA-ASSOCIATED POLYPEPTIDE 1B ISOFORM 1-RELATED"/>
    <property type="match status" value="1"/>
</dbReference>
<evidence type="ECO:0000256" key="5">
    <source>
        <dbReference type="SAM" id="MobiDB-lite"/>
    </source>
</evidence>
<dbReference type="GeneID" id="105268252"/>
<comment type="subcellular location">
    <subcellularLocation>
        <location evidence="1">Membrane</location>
    </subcellularLocation>
</comment>
<dbReference type="KEGG" id="fas:105268252"/>
<keyword evidence="3 6" id="KW-1133">Transmembrane helix</keyword>
<feature type="compositionally biased region" description="Polar residues" evidence="5">
    <location>
        <begin position="60"/>
        <end position="71"/>
    </location>
</feature>
<feature type="compositionally biased region" description="Low complexity" evidence="5">
    <location>
        <begin position="44"/>
        <end position="59"/>
    </location>
</feature>
<keyword evidence="7" id="KW-1185">Reference proteome</keyword>
<keyword evidence="4 6" id="KW-0472">Membrane</keyword>
<dbReference type="OrthoDB" id="6258998at2759"/>
<dbReference type="CTD" id="40158"/>
<evidence type="ECO:0000256" key="3">
    <source>
        <dbReference type="ARBA" id="ARBA00022989"/>
    </source>
</evidence>
<dbReference type="InterPro" id="IPR008662">
    <property type="entry name" value="TOIP1/2"/>
</dbReference>
<dbReference type="RefSeq" id="XP_011305939.1">
    <property type="nucleotide sequence ID" value="XM_011307637.1"/>
</dbReference>
<sequence length="376" mass="42549">MVVEMRRTFLGNLRREREFTPRTPAPRPPLSRMLSPPKSIPFKSPTSRSRSRTPTVPESENSTSGSDSEGSPETAPGYSSRSRSSVVSGSPRQSSTSEIHRRTPRTPGPQAPRDRFDTSKTSTRNSGKQFQHNYLCWGCVVILGIFLVIWGALNSDAMDVSFGETQEPELNEKKMMFEALENLGKNIDDIRARFREQYPSIWRDLEAGIAEVIRNPRRPTIFLLFSSEDNPMFCLAKMIGNASKTALRSEEDLLLSPEDLGNDYGMALEKLKGKIQRQKVVIVEHLLDIHPEAMKAFHNLCDRENPLVKEAIYILTMKIDGYTNEKLIEFVEKQLTLKLQGKIDEEKLQALITRMTDGAIIHVQPEPGVKSCPLRY</sequence>
<evidence type="ECO:0000256" key="1">
    <source>
        <dbReference type="ARBA" id="ARBA00004370"/>
    </source>
</evidence>
<evidence type="ECO:0000313" key="7">
    <source>
        <dbReference type="Proteomes" id="UP000694866"/>
    </source>
</evidence>
<feature type="compositionally biased region" description="Basic and acidic residues" evidence="5">
    <location>
        <begin position="1"/>
        <end position="20"/>
    </location>
</feature>
<dbReference type="PANTHER" id="PTHR18843">
    <property type="entry name" value="TORSIN-1A-INTERACTING PROTEIN"/>
    <property type="match status" value="1"/>
</dbReference>
<feature type="compositionally biased region" description="Low complexity" evidence="5">
    <location>
        <begin position="79"/>
        <end position="97"/>
    </location>
</feature>
<reference evidence="8" key="1">
    <citation type="submission" date="2025-08" db="UniProtKB">
        <authorList>
            <consortium name="RefSeq"/>
        </authorList>
    </citation>
    <scope>IDENTIFICATION</scope>
    <source>
        <strain evidence="8">USDA-PBARC FA_bdor</strain>
        <tissue evidence="8">Whole organism</tissue>
    </source>
</reference>
<dbReference type="GO" id="GO:0016020">
    <property type="term" value="C:membrane"/>
    <property type="evidence" value="ECO:0007669"/>
    <property type="project" value="UniProtKB-SubCell"/>
</dbReference>
<dbReference type="InterPro" id="IPR038599">
    <property type="entry name" value="LAP1C-like_C_sf"/>
</dbReference>
<feature type="transmembrane region" description="Helical" evidence="6">
    <location>
        <begin position="134"/>
        <end position="153"/>
    </location>
</feature>
<name>A0A9R1U2J4_9HYME</name>
<gene>
    <name evidence="8" type="primary">TORIP</name>
</gene>
<dbReference type="Gene3D" id="3.40.50.12190">
    <property type="match status" value="1"/>
</dbReference>
<protein>
    <submittedName>
        <fullName evidence="8">Uncharacterized protein TORIP isoform X1</fullName>
    </submittedName>
</protein>
<evidence type="ECO:0000256" key="6">
    <source>
        <dbReference type="SAM" id="Phobius"/>
    </source>
</evidence>
<dbReference type="Proteomes" id="UP000694866">
    <property type="component" value="Unplaced"/>
</dbReference>
<evidence type="ECO:0000256" key="2">
    <source>
        <dbReference type="ARBA" id="ARBA00022692"/>
    </source>
</evidence>
<organism evidence="7 8">
    <name type="scientific">Fopius arisanus</name>
    <dbReference type="NCBI Taxonomy" id="64838"/>
    <lineage>
        <taxon>Eukaryota</taxon>
        <taxon>Metazoa</taxon>
        <taxon>Ecdysozoa</taxon>
        <taxon>Arthropoda</taxon>
        <taxon>Hexapoda</taxon>
        <taxon>Insecta</taxon>
        <taxon>Pterygota</taxon>
        <taxon>Neoptera</taxon>
        <taxon>Endopterygota</taxon>
        <taxon>Hymenoptera</taxon>
        <taxon>Apocrita</taxon>
        <taxon>Ichneumonoidea</taxon>
        <taxon>Braconidae</taxon>
        <taxon>Opiinae</taxon>
        <taxon>Fopius</taxon>
    </lineage>
</organism>
<feature type="region of interest" description="Disordered" evidence="5">
    <location>
        <begin position="1"/>
        <end position="126"/>
    </location>
</feature>
<evidence type="ECO:0000313" key="8">
    <source>
        <dbReference type="RefSeq" id="XP_011305939.1"/>
    </source>
</evidence>
<dbReference type="GO" id="GO:0001671">
    <property type="term" value="F:ATPase activator activity"/>
    <property type="evidence" value="ECO:0007669"/>
    <property type="project" value="InterPro"/>
</dbReference>
<keyword evidence="2 6" id="KW-0812">Transmembrane</keyword>